<reference evidence="2 3" key="1">
    <citation type="journal article" date="2015" name="Genome Biol. Evol.">
        <title>Comparative Genomics of a Bacterivorous Green Alga Reveals Evolutionary Causalities and Consequences of Phago-Mixotrophic Mode of Nutrition.</title>
        <authorList>
            <person name="Burns J.A."/>
            <person name="Paasch A."/>
            <person name="Narechania A."/>
            <person name="Kim E."/>
        </authorList>
    </citation>
    <scope>NUCLEOTIDE SEQUENCE [LARGE SCALE GENOMIC DNA]</scope>
    <source>
        <strain evidence="2 3">PLY_AMNH</strain>
    </source>
</reference>
<evidence type="ECO:0000313" key="2">
    <source>
        <dbReference type="EMBL" id="KAK3258237.1"/>
    </source>
</evidence>
<sequence>MGSTAPADDPVTTKRVRSDVGTSDEEQDGDQIQSIQKGKRQKTEAETPCTGFFNVYGSEARARVEIKPNSRGFKLQDVQDLILWVLADSELETAPKWIFVQNKPLINRVVVVLAHGLEAQHLRDYKKQTQELVKRCGAPHELNALSVTITPGVTPPRERSTDNFGSASGTRSSARRVHGFNTHPP</sequence>
<comment type="caution">
    <text evidence="2">The sequence shown here is derived from an EMBL/GenBank/DDBJ whole genome shotgun (WGS) entry which is preliminary data.</text>
</comment>
<evidence type="ECO:0000256" key="1">
    <source>
        <dbReference type="SAM" id="MobiDB-lite"/>
    </source>
</evidence>
<dbReference type="AlphaFoldDB" id="A0AAE0FEH9"/>
<feature type="region of interest" description="Disordered" evidence="1">
    <location>
        <begin position="150"/>
        <end position="185"/>
    </location>
</feature>
<evidence type="ECO:0000313" key="3">
    <source>
        <dbReference type="Proteomes" id="UP001190700"/>
    </source>
</evidence>
<feature type="region of interest" description="Disordered" evidence="1">
    <location>
        <begin position="1"/>
        <end position="43"/>
    </location>
</feature>
<gene>
    <name evidence="2" type="ORF">CYMTET_32710</name>
</gene>
<proteinExistence type="predicted"/>
<keyword evidence="3" id="KW-1185">Reference proteome</keyword>
<protein>
    <submittedName>
        <fullName evidence="2">Uncharacterized protein</fullName>
    </submittedName>
</protein>
<name>A0AAE0FEH9_9CHLO</name>
<dbReference type="Proteomes" id="UP001190700">
    <property type="component" value="Unassembled WGS sequence"/>
</dbReference>
<accession>A0AAE0FEH9</accession>
<organism evidence="2 3">
    <name type="scientific">Cymbomonas tetramitiformis</name>
    <dbReference type="NCBI Taxonomy" id="36881"/>
    <lineage>
        <taxon>Eukaryota</taxon>
        <taxon>Viridiplantae</taxon>
        <taxon>Chlorophyta</taxon>
        <taxon>Pyramimonadophyceae</taxon>
        <taxon>Pyramimonadales</taxon>
        <taxon>Pyramimonadaceae</taxon>
        <taxon>Cymbomonas</taxon>
    </lineage>
</organism>
<dbReference type="EMBL" id="LGRX02019709">
    <property type="protein sequence ID" value="KAK3258237.1"/>
    <property type="molecule type" value="Genomic_DNA"/>
</dbReference>